<keyword evidence="5" id="KW-0687">Ribonucleoprotein</keyword>
<proteinExistence type="inferred from homology"/>
<dbReference type="InterPro" id="IPR007741">
    <property type="entry name" value="Ribosomal_mL43/mS25/NADH_DH"/>
</dbReference>
<sequence>MNAATGTWQLRRIIIRYSETGGSSLGTRFYLRHLLPVWKERNPQVLVVTEHSQLDHPELQAEWTSGERFEISLRKMRPRQIEERWRASEPVQQGRGMSTPSCDDLMNLQRNSESPNLYLRHGGPRVWTERRSVQGLWQPSAELMFKVLKFARQPSWSGAGKEELKYSSQTIKLCKQHLLEKRGRWGDQSQPKGFDRHLLEDVLNQPFLSDAPHQNHLNDE</sequence>
<dbReference type="EMBL" id="CAXAMN010019668">
    <property type="protein sequence ID" value="CAK9054771.1"/>
    <property type="molecule type" value="Genomic_DNA"/>
</dbReference>
<evidence type="ECO:0000256" key="2">
    <source>
        <dbReference type="ARBA" id="ARBA00006073"/>
    </source>
</evidence>
<dbReference type="SMART" id="SM00916">
    <property type="entry name" value="L51_S25_CI-B8"/>
    <property type="match status" value="1"/>
</dbReference>
<comment type="caution">
    <text evidence="8">The sequence shown here is derived from an EMBL/GenBank/DDBJ whole genome shotgun (WGS) entry which is preliminary data.</text>
</comment>
<evidence type="ECO:0000313" key="8">
    <source>
        <dbReference type="EMBL" id="CAK9054771.1"/>
    </source>
</evidence>
<keyword evidence="4" id="KW-0496">Mitochondrion</keyword>
<gene>
    <name evidence="8" type="ORF">CCMP2556_LOCUS27347</name>
</gene>
<evidence type="ECO:0000256" key="3">
    <source>
        <dbReference type="ARBA" id="ARBA00022980"/>
    </source>
</evidence>
<evidence type="ECO:0000256" key="1">
    <source>
        <dbReference type="ARBA" id="ARBA00004173"/>
    </source>
</evidence>
<keyword evidence="9" id="KW-1185">Reference proteome</keyword>
<comment type="similarity">
    <text evidence="2">Belongs to the mitochondrion-specific ribosomal protein mL43 family.</text>
</comment>
<dbReference type="PANTHER" id="PTHR21396">
    <property type="entry name" value="39S RIBOSOMAL PROTEIN L43"/>
    <property type="match status" value="1"/>
</dbReference>
<evidence type="ECO:0000256" key="4">
    <source>
        <dbReference type="ARBA" id="ARBA00023128"/>
    </source>
</evidence>
<evidence type="ECO:0000256" key="5">
    <source>
        <dbReference type="ARBA" id="ARBA00023274"/>
    </source>
</evidence>
<dbReference type="Proteomes" id="UP001642484">
    <property type="component" value="Unassembled WGS sequence"/>
</dbReference>
<accession>A0ABP0MTX8</accession>
<organism evidence="8 9">
    <name type="scientific">Durusdinium trenchii</name>
    <dbReference type="NCBI Taxonomy" id="1381693"/>
    <lineage>
        <taxon>Eukaryota</taxon>
        <taxon>Sar</taxon>
        <taxon>Alveolata</taxon>
        <taxon>Dinophyceae</taxon>
        <taxon>Suessiales</taxon>
        <taxon>Symbiodiniaceae</taxon>
        <taxon>Durusdinium</taxon>
    </lineage>
</organism>
<keyword evidence="3" id="KW-0689">Ribosomal protein</keyword>
<evidence type="ECO:0000256" key="6">
    <source>
        <dbReference type="ARBA" id="ARBA00035188"/>
    </source>
</evidence>
<feature type="domain" description="Ribosomal protein/NADH dehydrogenase" evidence="7">
    <location>
        <begin position="19"/>
        <end position="98"/>
    </location>
</feature>
<dbReference type="InterPro" id="IPR036249">
    <property type="entry name" value="Thioredoxin-like_sf"/>
</dbReference>
<dbReference type="InterPro" id="IPR039927">
    <property type="entry name" value="Ribosomal_mL43"/>
</dbReference>
<reference evidence="8 9" key="1">
    <citation type="submission" date="2024-02" db="EMBL/GenBank/DDBJ databases">
        <authorList>
            <person name="Chen Y."/>
            <person name="Shah S."/>
            <person name="Dougan E. K."/>
            <person name="Thang M."/>
            <person name="Chan C."/>
        </authorList>
    </citation>
    <scope>NUCLEOTIDE SEQUENCE [LARGE SCALE GENOMIC DNA]</scope>
</reference>
<dbReference type="Gene3D" id="3.40.30.10">
    <property type="entry name" value="Glutaredoxin"/>
    <property type="match status" value="1"/>
</dbReference>
<dbReference type="SUPFAM" id="SSF52833">
    <property type="entry name" value="Thioredoxin-like"/>
    <property type="match status" value="1"/>
</dbReference>
<name>A0ABP0MTX8_9DINO</name>
<dbReference type="PANTHER" id="PTHR21396:SF2">
    <property type="entry name" value="LARGE RIBOSOMAL SUBUNIT PROTEIN ML43"/>
    <property type="match status" value="1"/>
</dbReference>
<evidence type="ECO:0000313" key="9">
    <source>
        <dbReference type="Proteomes" id="UP001642484"/>
    </source>
</evidence>
<comment type="subcellular location">
    <subcellularLocation>
        <location evidence="1">Mitochondrion</location>
    </subcellularLocation>
</comment>
<evidence type="ECO:0000259" key="7">
    <source>
        <dbReference type="SMART" id="SM00916"/>
    </source>
</evidence>
<protein>
    <recommendedName>
        <fullName evidence="6">Large ribosomal subunit protein mL43</fullName>
    </recommendedName>
</protein>